<dbReference type="SUPFAM" id="SSF52091">
    <property type="entry name" value="SpoIIaa-like"/>
    <property type="match status" value="1"/>
</dbReference>
<evidence type="ECO:0000256" key="1">
    <source>
        <dbReference type="ARBA" id="ARBA00009013"/>
    </source>
</evidence>
<name>A0A0P6X0P7_9CHLR</name>
<dbReference type="STRING" id="229920.ADM99_07130"/>
<dbReference type="InterPro" id="IPR002645">
    <property type="entry name" value="STAS_dom"/>
</dbReference>
<accession>A0A0P6X0P7</accession>
<evidence type="ECO:0000313" key="5">
    <source>
        <dbReference type="Proteomes" id="UP000050430"/>
    </source>
</evidence>
<dbReference type="CDD" id="cd07043">
    <property type="entry name" value="STAS_anti-anti-sigma_factors"/>
    <property type="match status" value="1"/>
</dbReference>
<dbReference type="PANTHER" id="PTHR33495">
    <property type="entry name" value="ANTI-SIGMA FACTOR ANTAGONIST TM_1081-RELATED-RELATED"/>
    <property type="match status" value="1"/>
</dbReference>
<comment type="caution">
    <text evidence="4">The sequence shown here is derived from an EMBL/GenBank/DDBJ whole genome shotgun (WGS) entry which is preliminary data.</text>
</comment>
<dbReference type="EMBL" id="LGCK01000007">
    <property type="protein sequence ID" value="KPL72827.1"/>
    <property type="molecule type" value="Genomic_DNA"/>
</dbReference>
<evidence type="ECO:0000259" key="3">
    <source>
        <dbReference type="PROSITE" id="PS50801"/>
    </source>
</evidence>
<evidence type="ECO:0000313" key="4">
    <source>
        <dbReference type="EMBL" id="KPL72827.1"/>
    </source>
</evidence>
<feature type="domain" description="STAS" evidence="3">
    <location>
        <begin position="13"/>
        <end position="111"/>
    </location>
</feature>
<dbReference type="GO" id="GO:0043856">
    <property type="term" value="F:anti-sigma factor antagonist activity"/>
    <property type="evidence" value="ECO:0007669"/>
    <property type="project" value="InterPro"/>
</dbReference>
<evidence type="ECO:0000256" key="2">
    <source>
        <dbReference type="RuleBase" id="RU003749"/>
    </source>
</evidence>
<gene>
    <name evidence="4" type="ORF">ADM99_07130</name>
</gene>
<dbReference type="InterPro" id="IPR003658">
    <property type="entry name" value="Anti-sigma_ant"/>
</dbReference>
<dbReference type="NCBIfam" id="TIGR00377">
    <property type="entry name" value="ant_ant_sig"/>
    <property type="match status" value="1"/>
</dbReference>
<dbReference type="Gene3D" id="3.30.750.24">
    <property type="entry name" value="STAS domain"/>
    <property type="match status" value="1"/>
</dbReference>
<dbReference type="Pfam" id="PF01740">
    <property type="entry name" value="STAS"/>
    <property type="match status" value="1"/>
</dbReference>
<dbReference type="Proteomes" id="UP000050430">
    <property type="component" value="Unassembled WGS sequence"/>
</dbReference>
<dbReference type="PANTHER" id="PTHR33495:SF2">
    <property type="entry name" value="ANTI-SIGMA FACTOR ANTAGONIST TM_1081-RELATED"/>
    <property type="match status" value="1"/>
</dbReference>
<dbReference type="InterPro" id="IPR036513">
    <property type="entry name" value="STAS_dom_sf"/>
</dbReference>
<protein>
    <recommendedName>
        <fullName evidence="2">Anti-sigma factor antagonist</fullName>
    </recommendedName>
</protein>
<comment type="similarity">
    <text evidence="1 2">Belongs to the anti-sigma-factor antagonist family.</text>
</comment>
<keyword evidence="5" id="KW-1185">Reference proteome</keyword>
<reference evidence="4 5" key="1">
    <citation type="submission" date="2015-07" db="EMBL/GenBank/DDBJ databases">
        <title>Genome sequence of Leptolinea tardivitalis DSM 16556.</title>
        <authorList>
            <person name="Hemp J."/>
            <person name="Ward L.M."/>
            <person name="Pace L.A."/>
            <person name="Fischer W.W."/>
        </authorList>
    </citation>
    <scope>NUCLEOTIDE SEQUENCE [LARGE SCALE GENOMIC DNA]</scope>
    <source>
        <strain evidence="4 5">YMTK-2</strain>
    </source>
</reference>
<proteinExistence type="inferred from homology"/>
<dbReference type="AlphaFoldDB" id="A0A0P6X0P7"/>
<dbReference type="PROSITE" id="PS50801">
    <property type="entry name" value="STAS"/>
    <property type="match status" value="1"/>
</dbReference>
<sequence>MNVTTSQFKRCDVIHVEGRVDSSTAPQLNAAFESLIESGRFHIILDLANVNFMSSAGLRAMINAQKACKRYNRGAVVLASVPSNIHSALDLAGFIPLFPIFDDVISAVGSF</sequence>
<organism evidence="4 5">
    <name type="scientific">Leptolinea tardivitalis</name>
    <dbReference type="NCBI Taxonomy" id="229920"/>
    <lineage>
        <taxon>Bacteria</taxon>
        <taxon>Bacillati</taxon>
        <taxon>Chloroflexota</taxon>
        <taxon>Anaerolineae</taxon>
        <taxon>Anaerolineales</taxon>
        <taxon>Anaerolineaceae</taxon>
        <taxon>Leptolinea</taxon>
    </lineage>
</organism>